<dbReference type="AlphaFoldDB" id="W9SEF6"/>
<dbReference type="EMBL" id="KE346039">
    <property type="protein sequence ID" value="EXC24974.1"/>
    <property type="molecule type" value="Genomic_DNA"/>
</dbReference>
<reference evidence="2" key="1">
    <citation type="submission" date="2013-01" db="EMBL/GenBank/DDBJ databases">
        <title>Draft Genome Sequence of a Mulberry Tree, Morus notabilis C.K. Schneid.</title>
        <authorList>
            <person name="He N."/>
            <person name="Zhao S."/>
        </authorList>
    </citation>
    <scope>NUCLEOTIDE SEQUENCE</scope>
</reference>
<keyword evidence="2" id="KW-1185">Reference proteome</keyword>
<organism evidence="1 2">
    <name type="scientific">Morus notabilis</name>
    <dbReference type="NCBI Taxonomy" id="981085"/>
    <lineage>
        <taxon>Eukaryota</taxon>
        <taxon>Viridiplantae</taxon>
        <taxon>Streptophyta</taxon>
        <taxon>Embryophyta</taxon>
        <taxon>Tracheophyta</taxon>
        <taxon>Spermatophyta</taxon>
        <taxon>Magnoliopsida</taxon>
        <taxon>eudicotyledons</taxon>
        <taxon>Gunneridae</taxon>
        <taxon>Pentapetalae</taxon>
        <taxon>rosids</taxon>
        <taxon>fabids</taxon>
        <taxon>Rosales</taxon>
        <taxon>Moraceae</taxon>
        <taxon>Moreae</taxon>
        <taxon>Morus</taxon>
    </lineage>
</organism>
<evidence type="ECO:0000313" key="2">
    <source>
        <dbReference type="Proteomes" id="UP000030645"/>
    </source>
</evidence>
<accession>W9SEF6</accession>
<dbReference type="Proteomes" id="UP000030645">
    <property type="component" value="Unassembled WGS sequence"/>
</dbReference>
<name>W9SEF6_9ROSA</name>
<gene>
    <name evidence="1" type="ORF">L484_009263</name>
</gene>
<sequence>MCLGYTWYRRNQDLKKVVMITYLDGQFLLYAPQMWLLFSKWCYLVIQNSNIHHFDGEFYLLYASIRLVDTLWLARNKLVRDAKGFDIADIHSSVQSQFNHISQLNHPGSCNSASRAIVRDSDMIRTIS</sequence>
<proteinExistence type="predicted"/>
<evidence type="ECO:0000313" key="1">
    <source>
        <dbReference type="EMBL" id="EXC24974.1"/>
    </source>
</evidence>
<protein>
    <submittedName>
        <fullName evidence="1">Uncharacterized protein</fullName>
    </submittedName>
</protein>